<comment type="caution">
    <text evidence="2">The sequence shown here is derived from an EMBL/GenBank/DDBJ whole genome shotgun (WGS) entry which is preliminary data.</text>
</comment>
<proteinExistence type="predicted"/>
<dbReference type="InterPro" id="IPR009839">
    <property type="entry name" value="SseB_N"/>
</dbReference>
<reference evidence="3" key="1">
    <citation type="submission" date="2016-07" db="EMBL/GenBank/DDBJ databases">
        <authorList>
            <person name="Florea S."/>
            <person name="Webb J.S."/>
            <person name="Jaromczyk J."/>
            <person name="Schardl C.L."/>
        </authorList>
    </citation>
    <scope>NUCLEOTIDE SEQUENCE [LARGE SCALE GENOMIC DNA]</scope>
    <source>
        <strain evidence="3">IPBSL-7</strain>
    </source>
</reference>
<evidence type="ECO:0000259" key="1">
    <source>
        <dbReference type="Pfam" id="PF07179"/>
    </source>
</evidence>
<name>A0A1C0AGT4_9ACTN</name>
<gene>
    <name evidence="2" type="ORF">BCR15_10215</name>
</gene>
<dbReference type="EMBL" id="MBQD01000027">
    <property type="protein sequence ID" value="OCL30938.1"/>
    <property type="molecule type" value="Genomic_DNA"/>
</dbReference>
<sequence>MRAAIARSDGDTLAYLRAVVALCSSRLLLPVVASGDETDHPDPDRHAELAAVTLNDGDQTYLVAFTGYDSLRAWRADARPVPCLLDELSATVEPAGAHRLLIDPAGPIPFVVGEDVVAMLADGHSLVEFDDGRFGWARADDPTIGV</sequence>
<dbReference type="Proteomes" id="UP000093501">
    <property type="component" value="Unassembled WGS sequence"/>
</dbReference>
<evidence type="ECO:0000313" key="3">
    <source>
        <dbReference type="Proteomes" id="UP000093501"/>
    </source>
</evidence>
<keyword evidence="3" id="KW-1185">Reference proteome</keyword>
<dbReference type="AlphaFoldDB" id="A0A1C0AGT4"/>
<dbReference type="Pfam" id="PF07179">
    <property type="entry name" value="SseB"/>
    <property type="match status" value="1"/>
</dbReference>
<protein>
    <recommendedName>
        <fullName evidence="1">SseB protein N-terminal domain-containing protein</fullName>
    </recommendedName>
</protein>
<organism evidence="2 3">
    <name type="scientific">Tessaracoccus lapidicaptus</name>
    <dbReference type="NCBI Taxonomy" id="1427523"/>
    <lineage>
        <taxon>Bacteria</taxon>
        <taxon>Bacillati</taxon>
        <taxon>Actinomycetota</taxon>
        <taxon>Actinomycetes</taxon>
        <taxon>Propionibacteriales</taxon>
        <taxon>Propionibacteriaceae</taxon>
        <taxon>Tessaracoccus</taxon>
    </lineage>
</organism>
<accession>A0A1C0AGT4</accession>
<feature type="domain" description="SseB protein N-terminal" evidence="1">
    <location>
        <begin position="3"/>
        <end position="118"/>
    </location>
</feature>
<evidence type="ECO:0000313" key="2">
    <source>
        <dbReference type="EMBL" id="OCL30938.1"/>
    </source>
</evidence>